<feature type="transmembrane region" description="Helical" evidence="11">
    <location>
        <begin position="21"/>
        <end position="46"/>
    </location>
</feature>
<comment type="similarity">
    <text evidence="9">Belongs to the GSP H family.</text>
</comment>
<name>A0A9X4MN59_9BACT</name>
<accession>A0A9X4MN59</accession>
<dbReference type="AlphaFoldDB" id="A0A9X4MN59"/>
<proteinExistence type="inferred from homology"/>
<keyword evidence="3" id="KW-1003">Cell membrane</keyword>
<dbReference type="Gene3D" id="3.30.700.10">
    <property type="entry name" value="Glycoprotein, Type 4 Pilin"/>
    <property type="match status" value="1"/>
</dbReference>
<dbReference type="InterPro" id="IPR022346">
    <property type="entry name" value="T2SS_GspH"/>
</dbReference>
<dbReference type="Pfam" id="PF12019">
    <property type="entry name" value="GspH"/>
    <property type="match status" value="1"/>
</dbReference>
<comment type="caution">
    <text evidence="13">The sequence shown here is derived from an EMBL/GenBank/DDBJ whole genome shotgun (WGS) entry which is preliminary data.</text>
</comment>
<dbReference type="GO" id="GO:0015628">
    <property type="term" value="P:protein secretion by the type II secretion system"/>
    <property type="evidence" value="ECO:0007669"/>
    <property type="project" value="InterPro"/>
</dbReference>
<protein>
    <recommendedName>
        <fullName evidence="2">Type II secretion system protein H</fullName>
    </recommendedName>
    <alternativeName>
        <fullName evidence="10">General secretion pathway protein H</fullName>
    </alternativeName>
</protein>
<evidence type="ECO:0000256" key="9">
    <source>
        <dbReference type="ARBA" id="ARBA00025772"/>
    </source>
</evidence>
<gene>
    <name evidence="13" type="ORF">OLX77_06075</name>
</gene>
<dbReference type="RefSeq" id="WP_307632701.1">
    <property type="nucleotide sequence ID" value="NZ_JAPHEH010000001.1"/>
</dbReference>
<sequence>MVVDNTMNSLKRQHRRAGFTLAELMMVIAIIGIMSMIAITMGLRYYPDYQARGAARNLVANLQLARIEAIRSSANVVVEMTPGVLTVTGRVGGYRAFVDDGAGGGVSANNIRDGAERIIYTEIMPDRVSLIGLAGFTAAADPLAAAGTRFTRYNARGILPSVADAGTITLGNGTRTYTAALSTAGYIRLGVF</sequence>
<dbReference type="InterPro" id="IPR012902">
    <property type="entry name" value="N_methyl_site"/>
</dbReference>
<comment type="subcellular location">
    <subcellularLocation>
        <location evidence="1">Cell inner membrane</location>
        <topology evidence="1">Single-pass membrane protein</topology>
    </subcellularLocation>
</comment>
<evidence type="ECO:0000256" key="8">
    <source>
        <dbReference type="ARBA" id="ARBA00023136"/>
    </source>
</evidence>
<evidence type="ECO:0000256" key="3">
    <source>
        <dbReference type="ARBA" id="ARBA00022475"/>
    </source>
</evidence>
<evidence type="ECO:0000256" key="4">
    <source>
        <dbReference type="ARBA" id="ARBA00022481"/>
    </source>
</evidence>
<evidence type="ECO:0000256" key="11">
    <source>
        <dbReference type="SAM" id="Phobius"/>
    </source>
</evidence>
<evidence type="ECO:0000259" key="12">
    <source>
        <dbReference type="Pfam" id="PF12019"/>
    </source>
</evidence>
<dbReference type="GO" id="GO:0005886">
    <property type="term" value="C:plasma membrane"/>
    <property type="evidence" value="ECO:0007669"/>
    <property type="project" value="UniProtKB-SubCell"/>
</dbReference>
<feature type="domain" description="General secretion pathway GspH" evidence="12">
    <location>
        <begin position="54"/>
        <end position="185"/>
    </location>
</feature>
<dbReference type="NCBIfam" id="TIGR02532">
    <property type="entry name" value="IV_pilin_GFxxxE"/>
    <property type="match status" value="1"/>
</dbReference>
<evidence type="ECO:0000256" key="1">
    <source>
        <dbReference type="ARBA" id="ARBA00004377"/>
    </source>
</evidence>
<keyword evidence="8 11" id="KW-0472">Membrane</keyword>
<keyword evidence="14" id="KW-1185">Reference proteome</keyword>
<organism evidence="13 14">
    <name type="scientific">Thiovibrio frasassiensis</name>
    <dbReference type="NCBI Taxonomy" id="2984131"/>
    <lineage>
        <taxon>Bacteria</taxon>
        <taxon>Pseudomonadati</taxon>
        <taxon>Thermodesulfobacteriota</taxon>
        <taxon>Desulfobulbia</taxon>
        <taxon>Desulfobulbales</taxon>
        <taxon>Thiovibrionaceae</taxon>
        <taxon>Thiovibrio</taxon>
    </lineage>
</organism>
<dbReference type="InterPro" id="IPR045584">
    <property type="entry name" value="Pilin-like"/>
</dbReference>
<dbReference type="EMBL" id="JAPHEH010000001">
    <property type="protein sequence ID" value="MDG4475727.1"/>
    <property type="molecule type" value="Genomic_DNA"/>
</dbReference>
<evidence type="ECO:0000256" key="5">
    <source>
        <dbReference type="ARBA" id="ARBA00022519"/>
    </source>
</evidence>
<evidence type="ECO:0000256" key="10">
    <source>
        <dbReference type="ARBA" id="ARBA00030775"/>
    </source>
</evidence>
<keyword evidence="6 11" id="KW-0812">Transmembrane</keyword>
<evidence type="ECO:0000256" key="6">
    <source>
        <dbReference type="ARBA" id="ARBA00022692"/>
    </source>
</evidence>
<reference evidence="13" key="1">
    <citation type="journal article" date="2022" name="bioRxiv">
        <title>Thiovibrio frasassiensisgen. nov., sp. nov., an autotrophic, elemental sulfur disproportionating bacterium isolated from sulfidic karst sediment, and proposal of Thiovibrionaceae fam. nov.</title>
        <authorList>
            <person name="Aronson H."/>
            <person name="Thomas C."/>
            <person name="Bhattacharyya M."/>
            <person name="Eckstein S."/>
            <person name="Jensen S."/>
            <person name="Barco R."/>
            <person name="Macalady J."/>
            <person name="Amend J."/>
        </authorList>
    </citation>
    <scope>NUCLEOTIDE SEQUENCE</scope>
    <source>
        <strain evidence="13">RS19-109</strain>
    </source>
</reference>
<dbReference type="GO" id="GO:0015627">
    <property type="term" value="C:type II protein secretion system complex"/>
    <property type="evidence" value="ECO:0007669"/>
    <property type="project" value="InterPro"/>
</dbReference>
<reference evidence="13" key="2">
    <citation type="submission" date="2022-10" db="EMBL/GenBank/DDBJ databases">
        <authorList>
            <person name="Aronson H.S."/>
        </authorList>
    </citation>
    <scope>NUCLEOTIDE SEQUENCE</scope>
    <source>
        <strain evidence="13">RS19-109</strain>
    </source>
</reference>
<keyword evidence="4" id="KW-0488">Methylation</keyword>
<dbReference type="Pfam" id="PF07963">
    <property type="entry name" value="N_methyl"/>
    <property type="match status" value="1"/>
</dbReference>
<keyword evidence="5" id="KW-0997">Cell inner membrane</keyword>
<evidence type="ECO:0000256" key="7">
    <source>
        <dbReference type="ARBA" id="ARBA00022989"/>
    </source>
</evidence>
<evidence type="ECO:0000313" key="14">
    <source>
        <dbReference type="Proteomes" id="UP001154240"/>
    </source>
</evidence>
<dbReference type="Proteomes" id="UP001154240">
    <property type="component" value="Unassembled WGS sequence"/>
</dbReference>
<dbReference type="SUPFAM" id="SSF54523">
    <property type="entry name" value="Pili subunits"/>
    <property type="match status" value="1"/>
</dbReference>
<evidence type="ECO:0000256" key="2">
    <source>
        <dbReference type="ARBA" id="ARBA00021549"/>
    </source>
</evidence>
<keyword evidence="7 11" id="KW-1133">Transmembrane helix</keyword>
<evidence type="ECO:0000313" key="13">
    <source>
        <dbReference type="EMBL" id="MDG4475727.1"/>
    </source>
</evidence>